<dbReference type="OrthoDB" id="844at2759"/>
<gene>
    <name evidence="19" type="primary">Mcm2</name>
    <name evidence="19" type="ORF">Bhyg_03479</name>
</gene>
<feature type="compositionally biased region" description="Acidic residues" evidence="17">
    <location>
        <begin position="31"/>
        <end position="43"/>
    </location>
</feature>
<feature type="domain" description="MCM C-terminal AAA(+) ATPase" evidence="18">
    <location>
        <begin position="458"/>
        <end position="664"/>
    </location>
</feature>
<evidence type="ECO:0000256" key="8">
    <source>
        <dbReference type="ARBA" id="ARBA00022771"/>
    </source>
</evidence>
<dbReference type="GO" id="GO:0008270">
    <property type="term" value="F:zinc ion binding"/>
    <property type="evidence" value="ECO:0007669"/>
    <property type="project" value="UniProtKB-KW"/>
</dbReference>
<evidence type="ECO:0000256" key="12">
    <source>
        <dbReference type="ARBA" id="ARBA00022840"/>
    </source>
</evidence>
<dbReference type="InterPro" id="IPR018525">
    <property type="entry name" value="MCM_CS"/>
</dbReference>
<dbReference type="InterPro" id="IPR008045">
    <property type="entry name" value="MCM2"/>
</dbReference>
<dbReference type="InterPro" id="IPR027417">
    <property type="entry name" value="P-loop_NTPase"/>
</dbReference>
<evidence type="ECO:0000256" key="16">
    <source>
        <dbReference type="ARBA" id="ARBA00074927"/>
    </source>
</evidence>
<dbReference type="Gene3D" id="2.40.50.140">
    <property type="entry name" value="Nucleic acid-binding proteins"/>
    <property type="match status" value="1"/>
</dbReference>
<dbReference type="GO" id="GO:0005634">
    <property type="term" value="C:nucleus"/>
    <property type="evidence" value="ECO:0007669"/>
    <property type="project" value="UniProtKB-SubCell"/>
</dbReference>
<dbReference type="EMBL" id="WJQU01000001">
    <property type="protein sequence ID" value="KAJ6648252.1"/>
    <property type="molecule type" value="Genomic_DNA"/>
</dbReference>
<dbReference type="GO" id="GO:0042555">
    <property type="term" value="C:MCM complex"/>
    <property type="evidence" value="ECO:0007669"/>
    <property type="project" value="InterPro"/>
</dbReference>
<dbReference type="InterPro" id="IPR027925">
    <property type="entry name" value="MCM_N"/>
</dbReference>
<evidence type="ECO:0000256" key="2">
    <source>
        <dbReference type="ARBA" id="ARBA00008010"/>
    </source>
</evidence>
<evidence type="ECO:0000313" key="19">
    <source>
        <dbReference type="EMBL" id="KAJ6648252.1"/>
    </source>
</evidence>
<dbReference type="Gene3D" id="3.40.50.300">
    <property type="entry name" value="P-loop containing nucleotide triphosphate hydrolases"/>
    <property type="match status" value="1"/>
</dbReference>
<dbReference type="SUPFAM" id="SSF52540">
    <property type="entry name" value="P-loop containing nucleoside triphosphate hydrolases"/>
    <property type="match status" value="1"/>
</dbReference>
<evidence type="ECO:0000256" key="15">
    <source>
        <dbReference type="ARBA" id="ARBA00023306"/>
    </source>
</evidence>
<evidence type="ECO:0000256" key="6">
    <source>
        <dbReference type="ARBA" id="ARBA00022723"/>
    </source>
</evidence>
<keyword evidence="9" id="KW-0378">Hydrolase</keyword>
<evidence type="ECO:0000256" key="7">
    <source>
        <dbReference type="ARBA" id="ARBA00022741"/>
    </source>
</evidence>
<dbReference type="Pfam" id="PF12619">
    <property type="entry name" value="MCM2_N"/>
    <property type="match status" value="1"/>
</dbReference>
<reference evidence="19" key="1">
    <citation type="submission" date="2022-07" db="EMBL/GenBank/DDBJ databases">
        <authorList>
            <person name="Trinca V."/>
            <person name="Uliana J.V.C."/>
            <person name="Torres T.T."/>
            <person name="Ward R.J."/>
            <person name="Monesi N."/>
        </authorList>
    </citation>
    <scope>NUCLEOTIDE SEQUENCE</scope>
    <source>
        <strain evidence="19">HSMRA1968</strain>
        <tissue evidence="19">Whole embryos</tissue>
    </source>
</reference>
<evidence type="ECO:0000256" key="1">
    <source>
        <dbReference type="ARBA" id="ARBA00004123"/>
    </source>
</evidence>
<dbReference type="Gene3D" id="2.20.28.10">
    <property type="match status" value="1"/>
</dbReference>
<dbReference type="InterPro" id="IPR033762">
    <property type="entry name" value="MCM_OB"/>
</dbReference>
<dbReference type="SUPFAM" id="SSF50249">
    <property type="entry name" value="Nucleic acid-binding proteins"/>
    <property type="match status" value="1"/>
</dbReference>
<dbReference type="GO" id="GO:0005524">
    <property type="term" value="F:ATP binding"/>
    <property type="evidence" value="ECO:0007669"/>
    <property type="project" value="UniProtKB-KW"/>
</dbReference>
<dbReference type="InterPro" id="IPR059098">
    <property type="entry name" value="WHD_MCM2"/>
</dbReference>
<keyword evidence="20" id="KW-1185">Reference proteome</keyword>
<dbReference type="GO" id="GO:0017116">
    <property type="term" value="F:single-stranded DNA helicase activity"/>
    <property type="evidence" value="ECO:0007669"/>
    <property type="project" value="TreeGrafter"/>
</dbReference>
<keyword evidence="12" id="KW-0067">ATP-binding</keyword>
<dbReference type="SMART" id="SM00350">
    <property type="entry name" value="MCM"/>
    <property type="match status" value="1"/>
</dbReference>
<evidence type="ECO:0000256" key="4">
    <source>
        <dbReference type="ARBA" id="ARBA00018925"/>
    </source>
</evidence>
<organism evidence="19 20">
    <name type="scientific">Pseudolycoriella hygida</name>
    <dbReference type="NCBI Taxonomy" id="35572"/>
    <lineage>
        <taxon>Eukaryota</taxon>
        <taxon>Metazoa</taxon>
        <taxon>Ecdysozoa</taxon>
        <taxon>Arthropoda</taxon>
        <taxon>Hexapoda</taxon>
        <taxon>Insecta</taxon>
        <taxon>Pterygota</taxon>
        <taxon>Neoptera</taxon>
        <taxon>Endopterygota</taxon>
        <taxon>Diptera</taxon>
        <taxon>Nematocera</taxon>
        <taxon>Sciaroidea</taxon>
        <taxon>Sciaridae</taxon>
        <taxon>Pseudolycoriella</taxon>
    </lineage>
</organism>
<dbReference type="CDD" id="cd17753">
    <property type="entry name" value="MCM2"/>
    <property type="match status" value="1"/>
</dbReference>
<feature type="compositionally biased region" description="Polar residues" evidence="17">
    <location>
        <begin position="1"/>
        <end position="14"/>
    </location>
</feature>
<evidence type="ECO:0000256" key="14">
    <source>
        <dbReference type="ARBA" id="ARBA00023242"/>
    </source>
</evidence>
<keyword evidence="15" id="KW-0131">Cell cycle</keyword>
<keyword evidence="13" id="KW-0238">DNA-binding</keyword>
<dbReference type="Pfam" id="PF17207">
    <property type="entry name" value="MCM_OB"/>
    <property type="match status" value="1"/>
</dbReference>
<dbReference type="GO" id="GO:0043138">
    <property type="term" value="F:3'-5' DNA helicase activity"/>
    <property type="evidence" value="ECO:0007669"/>
    <property type="project" value="TreeGrafter"/>
</dbReference>
<keyword evidence="10" id="KW-0347">Helicase</keyword>
<dbReference type="InterPro" id="IPR031327">
    <property type="entry name" value="MCM"/>
</dbReference>
<dbReference type="FunFam" id="2.20.28.10:FF:000002">
    <property type="entry name" value="DNA helicase"/>
    <property type="match status" value="1"/>
</dbReference>
<dbReference type="PROSITE" id="PS50051">
    <property type="entry name" value="MCM_2"/>
    <property type="match status" value="1"/>
</dbReference>
<comment type="similarity">
    <text evidence="2">Belongs to the MCM family.</text>
</comment>
<dbReference type="PRINTS" id="PR01657">
    <property type="entry name" value="MCMFAMILY"/>
</dbReference>
<proteinExistence type="inferred from homology"/>
<name>A0A9Q0NE73_9DIPT</name>
<dbReference type="InterPro" id="IPR001208">
    <property type="entry name" value="MCM_dom"/>
</dbReference>
<dbReference type="PRINTS" id="PR01658">
    <property type="entry name" value="MCMPROTEIN2"/>
</dbReference>
<dbReference type="InterPro" id="IPR012340">
    <property type="entry name" value="NA-bd_OB-fold"/>
</dbReference>
<feature type="compositionally biased region" description="Acidic residues" evidence="17">
    <location>
        <begin position="51"/>
        <end position="62"/>
    </location>
</feature>
<feature type="region of interest" description="Disordered" evidence="17">
    <location>
        <begin position="1"/>
        <end position="74"/>
    </location>
</feature>
<keyword evidence="14" id="KW-0539">Nucleus</keyword>
<sequence>MSNIDSSPVRSNASENDERGNLRALMTSPVEDFEPFDHEDEILGDTTAGDIQDDEDEGEELFGDNMENDYRPRPELDRYDETMLDEEVYSDLSQADRAAAEAEMRRRDRALGIHRDDRDLFYDRSDADDDLPRAKRRAAEKAAELETEDQEMIESIENLEDTKGHSTKEWVSMLGPRTEIANRFKSFLRSFVDEKGQYIYRDSIRRMCEQNQSSFVVAYTDLAHKDASLAYFLPDAPFQMLEIFDKAAKELVLTIFPTYERVSSDIFVRISDLPLIEELRTFRKIHLNQLIRTSGVVTATTGVMPQLSVVKYDCVKCGYILGPFVQSQNTETKPGSCPECQSSGPFSINMEQTLYRNYQKITLQESPGRIPAGRIPRSKDCILLADLCDQCKPGDEVEITGVYSNNYDGSLNTDQGFPVFATVIMVNHMVVKNSKHVVSSLTDEDIATIQKLSKDPRIMDRIIASIAPSIYGHDFIKRALALTLFGGEAKNPGDKHKLRGDINMLICGDPGTAKSQFLKYTEKIAPRAVFTTGQGASAVGLTAYVRRNPVSREWTLEAGALVLADQGVCLIDEFDKMNDQDRTSIHEAMEQQSISISKAGLVTSLQARCAVIAAANPIGGRYDPSMTFSENVNLSEPILSRFDILCVVKDEYDPMQDQQLAKFVVNSHIRHHPSKELNDTMQTVNDLDIPQDLLKKYIVYSKVNVRPKLTNMDQDKIAKMYSQLRQESLATGSLPITVRHIESVIRMAEAHARIHLRDTAQDSDVNMAIRMMLESFIEAQKFSVMKKMRTTFQKFLAFQKDHSELLFFILRQLTLDQLAYIRCKEGAQATHVEIMEKDLTERAKQINIFNLKDFYESEIFQKNSFVYDAKRKVILQNTLEHLSRAAKLVDGDSRTNKLLHSYYLSRIQSLAPAGNFAVQSPPHSSCSKCLLPFNDSKNYTMSIKPRRIRKVKYKKLVDNFACKSQDKLSRLKKNFGKNYEKLFYNVAEITCKLCNSKSESNIRFGSKEKSKPKCVDPPVVKLSDLELVKSKKRKRDKNAGLKLSEKPTTAWVEKRKIETKPAIHPTVKPSLGTSGGNCKREAKAQLTNVVQLKTKGNSVKKQKNSSTEKKMNKISSAQKQRKGILLLANVLKMNDQRQQENSSQMKLSRMFKKEMAK</sequence>
<evidence type="ECO:0000256" key="5">
    <source>
        <dbReference type="ARBA" id="ARBA00022705"/>
    </source>
</evidence>
<evidence type="ECO:0000259" key="18">
    <source>
        <dbReference type="PROSITE" id="PS50051"/>
    </source>
</evidence>
<dbReference type="Pfam" id="PF17855">
    <property type="entry name" value="MCM_lid"/>
    <property type="match status" value="1"/>
</dbReference>
<dbReference type="Gene3D" id="3.30.1640.10">
    <property type="entry name" value="mini-chromosome maintenance (MCM) complex, chain A, domain 1"/>
    <property type="match status" value="1"/>
</dbReference>
<keyword evidence="8" id="KW-0863">Zinc-finger</keyword>
<accession>A0A9Q0NE73</accession>
<comment type="caution">
    <text evidence="19">The sequence shown here is derived from an EMBL/GenBank/DDBJ whole genome shotgun (WGS) entry which is preliminary data.</text>
</comment>
<keyword evidence="6" id="KW-0479">Metal-binding</keyword>
<evidence type="ECO:0000256" key="13">
    <source>
        <dbReference type="ARBA" id="ARBA00023125"/>
    </source>
</evidence>
<dbReference type="GO" id="GO:0003697">
    <property type="term" value="F:single-stranded DNA binding"/>
    <property type="evidence" value="ECO:0007669"/>
    <property type="project" value="TreeGrafter"/>
</dbReference>
<keyword evidence="7" id="KW-0547">Nucleotide-binding</keyword>
<keyword evidence="5" id="KW-0235">DNA replication</keyword>
<keyword evidence="11" id="KW-0862">Zinc</keyword>
<dbReference type="Pfam" id="PF14551">
    <property type="entry name" value="MCM_N"/>
    <property type="match status" value="1"/>
</dbReference>
<evidence type="ECO:0000256" key="9">
    <source>
        <dbReference type="ARBA" id="ARBA00022801"/>
    </source>
</evidence>
<dbReference type="PANTHER" id="PTHR11630:SF44">
    <property type="entry name" value="DNA REPLICATION LICENSING FACTOR MCM2"/>
    <property type="match status" value="1"/>
</dbReference>
<comment type="subcellular location">
    <subcellularLocation>
        <location evidence="1">Nucleus</location>
    </subcellularLocation>
</comment>
<protein>
    <recommendedName>
        <fullName evidence="4">DNA replication licensing factor MCM2</fullName>
        <ecNumber evidence="3">3.6.4.12</ecNumber>
    </recommendedName>
    <alternativeName>
        <fullName evidence="16">DNA replication licensing factor mcm2</fullName>
    </alternativeName>
</protein>
<dbReference type="InterPro" id="IPR041562">
    <property type="entry name" value="MCM_lid"/>
</dbReference>
<dbReference type="GO" id="GO:0000727">
    <property type="term" value="P:double-strand break repair via break-induced replication"/>
    <property type="evidence" value="ECO:0007669"/>
    <property type="project" value="TreeGrafter"/>
</dbReference>
<dbReference type="AlphaFoldDB" id="A0A9Q0NE73"/>
<dbReference type="GO" id="GO:1902975">
    <property type="term" value="P:mitotic DNA replication initiation"/>
    <property type="evidence" value="ECO:0007669"/>
    <property type="project" value="TreeGrafter"/>
</dbReference>
<dbReference type="GO" id="GO:0016787">
    <property type="term" value="F:hydrolase activity"/>
    <property type="evidence" value="ECO:0007669"/>
    <property type="project" value="UniProtKB-KW"/>
</dbReference>
<evidence type="ECO:0000256" key="17">
    <source>
        <dbReference type="SAM" id="MobiDB-lite"/>
    </source>
</evidence>
<dbReference type="Proteomes" id="UP001151699">
    <property type="component" value="Chromosome A"/>
</dbReference>
<dbReference type="Pfam" id="PF00493">
    <property type="entry name" value="MCM"/>
    <property type="match status" value="1"/>
</dbReference>
<evidence type="ECO:0000256" key="10">
    <source>
        <dbReference type="ARBA" id="ARBA00022806"/>
    </source>
</evidence>
<evidence type="ECO:0000313" key="20">
    <source>
        <dbReference type="Proteomes" id="UP001151699"/>
    </source>
</evidence>
<dbReference type="PROSITE" id="PS00847">
    <property type="entry name" value="MCM_1"/>
    <property type="match status" value="1"/>
</dbReference>
<feature type="region of interest" description="Disordered" evidence="17">
    <location>
        <begin position="1095"/>
        <end position="1120"/>
    </location>
</feature>
<feature type="region of interest" description="Disordered" evidence="17">
    <location>
        <begin position="1135"/>
        <end position="1157"/>
    </location>
</feature>
<dbReference type="Pfam" id="PF23669">
    <property type="entry name" value="WHD_MCM2"/>
    <property type="match status" value="1"/>
</dbReference>
<dbReference type="EC" id="3.6.4.12" evidence="3"/>
<dbReference type="PANTHER" id="PTHR11630">
    <property type="entry name" value="DNA REPLICATION LICENSING FACTOR MCM FAMILY MEMBER"/>
    <property type="match status" value="1"/>
</dbReference>
<evidence type="ECO:0000256" key="11">
    <source>
        <dbReference type="ARBA" id="ARBA00022833"/>
    </source>
</evidence>
<dbReference type="FunFam" id="3.40.50.300:FF:000138">
    <property type="entry name" value="DNA helicase"/>
    <property type="match status" value="1"/>
</dbReference>
<evidence type="ECO:0000256" key="3">
    <source>
        <dbReference type="ARBA" id="ARBA00012551"/>
    </source>
</evidence>